<evidence type="ECO:0000313" key="2">
    <source>
        <dbReference type="RefSeq" id="XP_070143423.1"/>
    </source>
</evidence>
<proteinExistence type="predicted"/>
<organism evidence="1 2">
    <name type="scientific">Drosophila kikkawai</name>
    <name type="common">Fruit fly</name>
    <dbReference type="NCBI Taxonomy" id="30033"/>
    <lineage>
        <taxon>Eukaryota</taxon>
        <taxon>Metazoa</taxon>
        <taxon>Ecdysozoa</taxon>
        <taxon>Arthropoda</taxon>
        <taxon>Hexapoda</taxon>
        <taxon>Insecta</taxon>
        <taxon>Pterygota</taxon>
        <taxon>Neoptera</taxon>
        <taxon>Endopterygota</taxon>
        <taxon>Diptera</taxon>
        <taxon>Brachycera</taxon>
        <taxon>Muscomorpha</taxon>
        <taxon>Ephydroidea</taxon>
        <taxon>Drosophilidae</taxon>
        <taxon>Drosophila</taxon>
        <taxon>Sophophora</taxon>
    </lineage>
</organism>
<dbReference type="RefSeq" id="XP_070143423.1">
    <property type="nucleotide sequence ID" value="XM_070287322.1"/>
</dbReference>
<dbReference type="GeneID" id="138928957"/>
<dbReference type="Proteomes" id="UP001652661">
    <property type="component" value="Chromosome 3R"/>
</dbReference>
<gene>
    <name evidence="2" type="primary">LOC138928957</name>
</gene>
<protein>
    <submittedName>
        <fullName evidence="2">Uncharacterized protein</fullName>
    </submittedName>
</protein>
<evidence type="ECO:0000313" key="1">
    <source>
        <dbReference type="Proteomes" id="UP001652661"/>
    </source>
</evidence>
<keyword evidence="1" id="KW-1185">Reference proteome</keyword>
<name>A0ABM4GL30_DROKI</name>
<sequence>MGCWRLPSMNQSRLGSDFLMRTHLALLSGKSGMFGNSTLRCCRLAVFHFLSLLGLGRTALLLRTLDRVKDEMGRIESDASFLAETSLPSLKGEEEGDVPQCRARGPANQLPCHKRNIIFAH</sequence>
<accession>A0ABM4GL30</accession>
<reference evidence="2" key="1">
    <citation type="submission" date="2025-08" db="UniProtKB">
        <authorList>
            <consortium name="RefSeq"/>
        </authorList>
    </citation>
    <scope>IDENTIFICATION</scope>
    <source>
        <strain evidence="2">14028-0561.14</strain>
        <tissue evidence="2">Whole fly</tissue>
    </source>
</reference>